<feature type="transmembrane region" description="Helical" evidence="2">
    <location>
        <begin position="68"/>
        <end position="91"/>
    </location>
</feature>
<sequence>MREGDEDREGDAVPASGTGSAASGTAATGVPATRRNRLRSAGLWGAIGGFAFLVAAQGYLLTGGSFPFGYAWLFGLAAVVAAAAGALAYLTEHRIARRGAKRRT</sequence>
<dbReference type="EMBL" id="JBHSKV010000001">
    <property type="protein sequence ID" value="MFC5133292.1"/>
    <property type="molecule type" value="Genomic_DNA"/>
</dbReference>
<dbReference type="Pfam" id="PF25938">
    <property type="entry name" value="DUF7981"/>
    <property type="match status" value="1"/>
</dbReference>
<gene>
    <name evidence="4" type="ORF">ACFPJA_00920</name>
</gene>
<keyword evidence="2" id="KW-0812">Transmembrane</keyword>
<feature type="compositionally biased region" description="Low complexity" evidence="1">
    <location>
        <begin position="12"/>
        <end position="33"/>
    </location>
</feature>
<reference evidence="4 5" key="1">
    <citation type="journal article" date="2019" name="Int. J. Syst. Evol. Microbiol.">
        <title>The Global Catalogue of Microorganisms (GCM) 10K type strain sequencing project: providing services to taxonomists for standard genome sequencing and annotation.</title>
        <authorList>
            <consortium name="The Broad Institute Genomics Platform"/>
            <consortium name="The Broad Institute Genome Sequencing Center for Infectious Disease"/>
            <person name="Wu L."/>
            <person name="Ma J."/>
        </authorList>
    </citation>
    <scope>NUCLEOTIDE SEQUENCE [LARGE SCALE GENOMIC DNA]</scope>
    <source>
        <strain evidence="4 5">CGMCC 1.16026</strain>
    </source>
</reference>
<evidence type="ECO:0000313" key="5">
    <source>
        <dbReference type="Proteomes" id="UP001596145"/>
    </source>
</evidence>
<accession>A0ABD5QMD0</accession>
<protein>
    <recommendedName>
        <fullName evidence="3">DUF7981 domain-containing protein</fullName>
    </recommendedName>
</protein>
<evidence type="ECO:0000256" key="2">
    <source>
        <dbReference type="SAM" id="Phobius"/>
    </source>
</evidence>
<keyword evidence="2" id="KW-0472">Membrane</keyword>
<evidence type="ECO:0000256" key="1">
    <source>
        <dbReference type="SAM" id="MobiDB-lite"/>
    </source>
</evidence>
<evidence type="ECO:0000259" key="3">
    <source>
        <dbReference type="Pfam" id="PF25938"/>
    </source>
</evidence>
<name>A0ABD5QMD0_9EURY</name>
<dbReference type="AlphaFoldDB" id="A0ABD5QMD0"/>
<dbReference type="Proteomes" id="UP001596145">
    <property type="component" value="Unassembled WGS sequence"/>
</dbReference>
<comment type="caution">
    <text evidence="4">The sequence shown here is derived from an EMBL/GenBank/DDBJ whole genome shotgun (WGS) entry which is preliminary data.</text>
</comment>
<proteinExistence type="predicted"/>
<keyword evidence="2" id="KW-1133">Transmembrane helix</keyword>
<feature type="transmembrane region" description="Helical" evidence="2">
    <location>
        <begin position="41"/>
        <end position="62"/>
    </location>
</feature>
<dbReference type="RefSeq" id="WP_238987591.1">
    <property type="nucleotide sequence ID" value="NZ_JBHSKV010000001.1"/>
</dbReference>
<organism evidence="4 5">
    <name type="scientific">Halorubrum glutamatedens</name>
    <dbReference type="NCBI Taxonomy" id="2707018"/>
    <lineage>
        <taxon>Archaea</taxon>
        <taxon>Methanobacteriati</taxon>
        <taxon>Methanobacteriota</taxon>
        <taxon>Stenosarchaea group</taxon>
        <taxon>Halobacteria</taxon>
        <taxon>Halobacteriales</taxon>
        <taxon>Haloferacaceae</taxon>
        <taxon>Halorubrum</taxon>
    </lineage>
</organism>
<evidence type="ECO:0000313" key="4">
    <source>
        <dbReference type="EMBL" id="MFC5133292.1"/>
    </source>
</evidence>
<dbReference type="InterPro" id="IPR058287">
    <property type="entry name" value="DUF7981"/>
</dbReference>
<keyword evidence="5" id="KW-1185">Reference proteome</keyword>
<feature type="region of interest" description="Disordered" evidence="1">
    <location>
        <begin position="1"/>
        <end position="33"/>
    </location>
</feature>
<feature type="domain" description="DUF7981" evidence="3">
    <location>
        <begin position="35"/>
        <end position="99"/>
    </location>
</feature>